<evidence type="ECO:0000313" key="3">
    <source>
        <dbReference type="EMBL" id="BBB30204.1"/>
    </source>
</evidence>
<accession>A0A7R6PCY5</accession>
<dbReference type="CDD" id="cd07814">
    <property type="entry name" value="SRPBCC_CalC_Aha1-like"/>
    <property type="match status" value="1"/>
</dbReference>
<feature type="domain" description="Activator of Hsp90 ATPase homologue 1/2-like C-terminal" evidence="2">
    <location>
        <begin position="12"/>
        <end position="129"/>
    </location>
</feature>
<evidence type="ECO:0000256" key="1">
    <source>
        <dbReference type="ARBA" id="ARBA00006817"/>
    </source>
</evidence>
<dbReference type="Gene3D" id="3.30.530.20">
    <property type="match status" value="1"/>
</dbReference>
<comment type="similarity">
    <text evidence="1">Belongs to the AHA1 family.</text>
</comment>
<protein>
    <submittedName>
        <fullName evidence="3">Activator of HSP90 ATPase</fullName>
    </submittedName>
</protein>
<dbReference type="AlphaFoldDB" id="A0A7R6PCY5"/>
<evidence type="ECO:0000313" key="4">
    <source>
        <dbReference type="Proteomes" id="UP000595332"/>
    </source>
</evidence>
<gene>
    <name evidence="3" type="ORF">NEJAP_2257</name>
</gene>
<dbReference type="Proteomes" id="UP000595332">
    <property type="component" value="Chromosome"/>
</dbReference>
<dbReference type="InterPro" id="IPR023393">
    <property type="entry name" value="START-like_dom_sf"/>
</dbReference>
<organism evidence="3 4">
    <name type="scientific">Neptunomonas japonica JAMM 1380</name>
    <dbReference type="NCBI Taxonomy" id="1441457"/>
    <lineage>
        <taxon>Bacteria</taxon>
        <taxon>Pseudomonadati</taxon>
        <taxon>Pseudomonadota</taxon>
        <taxon>Gammaproteobacteria</taxon>
        <taxon>Oceanospirillales</taxon>
        <taxon>Oceanospirillaceae</taxon>
        <taxon>Neptunomonas</taxon>
    </lineage>
</organism>
<reference evidence="3 4" key="1">
    <citation type="journal article" date="2008" name="Int. J. Syst. Evol. Microbiol.">
        <title>Neptunomonas japonica sp. nov., an Osedax japonicus symbiont-like bacterium isolated from sediment adjacent to sperm whale carcasses off Kagoshima, Japan.</title>
        <authorList>
            <person name="Miyazaki M."/>
            <person name="Nogi Y."/>
            <person name="Fujiwara Y."/>
            <person name="Kawato M."/>
            <person name="Kubokawa K."/>
            <person name="Horikoshi K."/>
        </authorList>
    </citation>
    <scope>NUCLEOTIDE SEQUENCE [LARGE SCALE GENOMIC DNA]</scope>
    <source>
        <strain evidence="3 4">JAMM 1380</strain>
    </source>
</reference>
<sequence length="146" mass="15998">MADINHRVGIKSSPEAIYEALTTDAGLATWWTNDVSGAGDVGSIIEFRFNGGGPDFVVKELIPNKTVGWQHSGSVPDSWVGTEISFQIDTGQEQTFVRFTHSGWKEPSDFMAHCSTKWAVFLISLKDSLELGVGKPFPNDVQIDHS</sequence>
<dbReference type="EMBL" id="AP014546">
    <property type="protein sequence ID" value="BBB30204.1"/>
    <property type="molecule type" value="Genomic_DNA"/>
</dbReference>
<name>A0A7R6PCY5_9GAMM</name>
<proteinExistence type="inferred from homology"/>
<evidence type="ECO:0000259" key="2">
    <source>
        <dbReference type="Pfam" id="PF08327"/>
    </source>
</evidence>
<dbReference type="Pfam" id="PF08327">
    <property type="entry name" value="AHSA1"/>
    <property type="match status" value="1"/>
</dbReference>
<keyword evidence="4" id="KW-1185">Reference proteome</keyword>
<dbReference type="RefSeq" id="WP_201347409.1">
    <property type="nucleotide sequence ID" value="NZ_AP014546.1"/>
</dbReference>
<dbReference type="KEGG" id="njp:NEJAP_2257"/>
<dbReference type="InterPro" id="IPR013538">
    <property type="entry name" value="ASHA1/2-like_C"/>
</dbReference>
<dbReference type="SUPFAM" id="SSF55961">
    <property type="entry name" value="Bet v1-like"/>
    <property type="match status" value="1"/>
</dbReference>